<feature type="domain" description="Glycosyl transferase family 1" evidence="3">
    <location>
        <begin position="189"/>
        <end position="328"/>
    </location>
</feature>
<keyword evidence="1" id="KW-0328">Glycosyltransferase</keyword>
<organism evidence="5 6">
    <name type="scientific">Azoarcus indigens</name>
    <dbReference type="NCBI Taxonomy" id="29545"/>
    <lineage>
        <taxon>Bacteria</taxon>
        <taxon>Pseudomonadati</taxon>
        <taxon>Pseudomonadota</taxon>
        <taxon>Betaproteobacteria</taxon>
        <taxon>Rhodocyclales</taxon>
        <taxon>Zoogloeaceae</taxon>
        <taxon>Azoarcus</taxon>
    </lineage>
</organism>
<evidence type="ECO:0000259" key="4">
    <source>
        <dbReference type="Pfam" id="PF13439"/>
    </source>
</evidence>
<evidence type="ECO:0000313" key="5">
    <source>
        <dbReference type="EMBL" id="TDN53828.1"/>
    </source>
</evidence>
<accession>A0A4R6E9W5</accession>
<feature type="domain" description="Glycosyltransferase subfamily 4-like N-terminal" evidence="4">
    <location>
        <begin position="16"/>
        <end position="168"/>
    </location>
</feature>
<dbReference type="GO" id="GO:0016757">
    <property type="term" value="F:glycosyltransferase activity"/>
    <property type="evidence" value="ECO:0007669"/>
    <property type="project" value="UniProtKB-KW"/>
</dbReference>
<gene>
    <name evidence="5" type="ORF">C7389_104182</name>
</gene>
<dbReference type="AlphaFoldDB" id="A0A4R6E9W5"/>
<keyword evidence="6" id="KW-1185">Reference proteome</keyword>
<dbReference type="Gene3D" id="3.40.50.2000">
    <property type="entry name" value="Glycogen Phosphorylase B"/>
    <property type="match status" value="2"/>
</dbReference>
<dbReference type="OrthoDB" id="433681at2"/>
<keyword evidence="2 5" id="KW-0808">Transferase</keyword>
<dbReference type="PANTHER" id="PTHR12526:SF510">
    <property type="entry name" value="D-INOSITOL 3-PHOSPHATE GLYCOSYLTRANSFERASE"/>
    <property type="match status" value="1"/>
</dbReference>
<reference evidence="5 6" key="1">
    <citation type="submission" date="2019-03" db="EMBL/GenBank/DDBJ databases">
        <title>Genomic Encyclopedia of Type Strains, Phase IV (KMG-IV): sequencing the most valuable type-strain genomes for metagenomic binning, comparative biology and taxonomic classification.</title>
        <authorList>
            <person name="Goeker M."/>
        </authorList>
    </citation>
    <scope>NUCLEOTIDE SEQUENCE [LARGE SCALE GENOMIC DNA]</scope>
    <source>
        <strain evidence="5 6">DSM 12121</strain>
    </source>
</reference>
<evidence type="ECO:0000313" key="6">
    <source>
        <dbReference type="Proteomes" id="UP000295129"/>
    </source>
</evidence>
<sequence>MRILFATTHTYLPQRVGGSEASTHDLAKEMLAQGHEPAVLCGLSTGDSTWLRNRVIKGISRKHFPADTFRPYRVFRGYEVGAAAIHEVAASFKPDAAVVQAGHPVPLARALVAAGIPTLLYFRDVVFDRLGGEIQSHPLLRFVANSRFTAAEVERSFNVKAEVIPPLVHSTAYATTRRPRYALFINPVASKGLETVLELAKRNPDIPFLLLESWPLGDEARRSLTRQSATLANVELRRPTLDMKNVYHGARLLLVPSRSPEAWGRVATEAQFSGIPVLASKIGGLPESVGHGGLLVPPSAGIDAWHQALRRIWDNPEQEQALSRAATEYAARAEIRPERLIADLLSVLGQIQPLPPPPSTPKV</sequence>
<dbReference type="RefSeq" id="WP_133589662.1">
    <property type="nucleotide sequence ID" value="NZ_SNVV01000004.1"/>
</dbReference>
<protein>
    <submittedName>
        <fullName evidence="5">Glycosyltransferase involved in cell wall biosynthesis</fullName>
    </submittedName>
</protein>
<dbReference type="InterPro" id="IPR028098">
    <property type="entry name" value="Glyco_trans_4-like_N"/>
</dbReference>
<name>A0A4R6E9W5_9RHOO</name>
<dbReference type="InterPro" id="IPR001296">
    <property type="entry name" value="Glyco_trans_1"/>
</dbReference>
<dbReference type="Proteomes" id="UP000295129">
    <property type="component" value="Unassembled WGS sequence"/>
</dbReference>
<evidence type="ECO:0000256" key="2">
    <source>
        <dbReference type="ARBA" id="ARBA00022679"/>
    </source>
</evidence>
<comment type="caution">
    <text evidence="5">The sequence shown here is derived from an EMBL/GenBank/DDBJ whole genome shotgun (WGS) entry which is preliminary data.</text>
</comment>
<dbReference type="PANTHER" id="PTHR12526">
    <property type="entry name" value="GLYCOSYLTRANSFERASE"/>
    <property type="match status" value="1"/>
</dbReference>
<dbReference type="EMBL" id="SNVV01000004">
    <property type="protein sequence ID" value="TDN53828.1"/>
    <property type="molecule type" value="Genomic_DNA"/>
</dbReference>
<proteinExistence type="predicted"/>
<evidence type="ECO:0000256" key="1">
    <source>
        <dbReference type="ARBA" id="ARBA00022676"/>
    </source>
</evidence>
<evidence type="ECO:0000259" key="3">
    <source>
        <dbReference type="Pfam" id="PF00534"/>
    </source>
</evidence>
<dbReference type="Pfam" id="PF00534">
    <property type="entry name" value="Glycos_transf_1"/>
    <property type="match status" value="1"/>
</dbReference>
<dbReference type="Pfam" id="PF13439">
    <property type="entry name" value="Glyco_transf_4"/>
    <property type="match status" value="1"/>
</dbReference>
<dbReference type="SUPFAM" id="SSF53756">
    <property type="entry name" value="UDP-Glycosyltransferase/glycogen phosphorylase"/>
    <property type="match status" value="1"/>
</dbReference>